<sequence length="54" mass="5779">MWPSAAARRCAAARGRRAALGPARGAGLEHGELEGGARLDDRRARCFARCSGRR</sequence>
<name>A0A0A9BZL6_ARUDO</name>
<organism evidence="1">
    <name type="scientific">Arundo donax</name>
    <name type="common">Giant reed</name>
    <name type="synonym">Donax arundinaceus</name>
    <dbReference type="NCBI Taxonomy" id="35708"/>
    <lineage>
        <taxon>Eukaryota</taxon>
        <taxon>Viridiplantae</taxon>
        <taxon>Streptophyta</taxon>
        <taxon>Embryophyta</taxon>
        <taxon>Tracheophyta</taxon>
        <taxon>Spermatophyta</taxon>
        <taxon>Magnoliopsida</taxon>
        <taxon>Liliopsida</taxon>
        <taxon>Poales</taxon>
        <taxon>Poaceae</taxon>
        <taxon>PACMAD clade</taxon>
        <taxon>Arundinoideae</taxon>
        <taxon>Arundineae</taxon>
        <taxon>Arundo</taxon>
    </lineage>
</organism>
<dbReference type="AlphaFoldDB" id="A0A0A9BZL6"/>
<reference evidence="1" key="2">
    <citation type="journal article" date="2015" name="Data Brief">
        <title>Shoot transcriptome of the giant reed, Arundo donax.</title>
        <authorList>
            <person name="Barrero R.A."/>
            <person name="Guerrero F.D."/>
            <person name="Moolhuijzen P."/>
            <person name="Goolsby J.A."/>
            <person name="Tidwell J."/>
            <person name="Bellgard S.E."/>
            <person name="Bellgard M.I."/>
        </authorList>
    </citation>
    <scope>NUCLEOTIDE SEQUENCE</scope>
    <source>
        <tissue evidence="1">Shoot tissue taken approximately 20 cm above the soil surface</tissue>
    </source>
</reference>
<accession>A0A0A9BZL6</accession>
<evidence type="ECO:0000313" key="1">
    <source>
        <dbReference type="EMBL" id="JAD64717.1"/>
    </source>
</evidence>
<protein>
    <submittedName>
        <fullName evidence="1">Uncharacterized protein</fullName>
    </submittedName>
</protein>
<proteinExistence type="predicted"/>
<dbReference type="EMBL" id="GBRH01233178">
    <property type="protein sequence ID" value="JAD64717.1"/>
    <property type="molecule type" value="Transcribed_RNA"/>
</dbReference>
<reference evidence="1" key="1">
    <citation type="submission" date="2014-09" db="EMBL/GenBank/DDBJ databases">
        <authorList>
            <person name="Magalhaes I.L.F."/>
            <person name="Oliveira U."/>
            <person name="Santos F.R."/>
            <person name="Vidigal T.H.D.A."/>
            <person name="Brescovit A.D."/>
            <person name="Santos A.J."/>
        </authorList>
    </citation>
    <scope>NUCLEOTIDE SEQUENCE</scope>
    <source>
        <tissue evidence="1">Shoot tissue taken approximately 20 cm above the soil surface</tissue>
    </source>
</reference>